<dbReference type="PANTHER" id="PTHR11537:SF254">
    <property type="entry name" value="POTASSIUM VOLTAGE-GATED CHANNEL PROTEIN SHAB"/>
    <property type="match status" value="1"/>
</dbReference>
<dbReference type="InterPro" id="IPR027359">
    <property type="entry name" value="Volt_channel_dom_sf"/>
</dbReference>
<dbReference type="AlphaFoldDB" id="A0A6N2ZHG1"/>
<dbReference type="InterPro" id="IPR013099">
    <property type="entry name" value="K_chnl_dom"/>
</dbReference>
<dbReference type="InterPro" id="IPR028325">
    <property type="entry name" value="VG_K_chnl"/>
</dbReference>
<keyword evidence="6" id="KW-0472">Membrane</keyword>
<keyword evidence="3" id="KW-0812">Transmembrane</keyword>
<evidence type="ECO:0000256" key="4">
    <source>
        <dbReference type="ARBA" id="ARBA00022989"/>
    </source>
</evidence>
<proteinExistence type="predicted"/>
<sequence length="265" mass="30688">MKYKKINRLFVYELFMSILAIIAVILAVLDITEVMTLSEHLYLGITDFIILIIFWIDYIVHFIASDSKKQFFKENIFDLIAILPFSSLLRAFRFARLFRIMKLSKALKATRLLKFSLFFKRIERTFNQFLKTNAFGYMMLVTLFLLIFSSCTIYIFEQGNSINNFGDALWFSLVTMTTVGYGDISPITNTGRVVASLLMIFGIGLIGFVTSTVTQFIVERQSKRNQKESEVIIEQILDLSTLDYQDFEKVKSYADFLIEKSNGKL</sequence>
<dbReference type="Gene3D" id="1.10.287.70">
    <property type="match status" value="1"/>
</dbReference>
<dbReference type="GO" id="GO:0008076">
    <property type="term" value="C:voltage-gated potassium channel complex"/>
    <property type="evidence" value="ECO:0007669"/>
    <property type="project" value="InterPro"/>
</dbReference>
<evidence type="ECO:0000256" key="1">
    <source>
        <dbReference type="ARBA" id="ARBA00004141"/>
    </source>
</evidence>
<keyword evidence="7 8" id="KW-0407">Ion channel</keyword>
<keyword evidence="5" id="KW-0406">Ion transport</keyword>
<dbReference type="Gene3D" id="1.20.5.110">
    <property type="match status" value="1"/>
</dbReference>
<dbReference type="Pfam" id="PF07885">
    <property type="entry name" value="Ion_trans_2"/>
    <property type="match status" value="1"/>
</dbReference>
<evidence type="ECO:0000256" key="6">
    <source>
        <dbReference type="ARBA" id="ARBA00023136"/>
    </source>
</evidence>
<dbReference type="SUPFAM" id="SSF81324">
    <property type="entry name" value="Voltage-gated potassium channels"/>
    <property type="match status" value="1"/>
</dbReference>
<keyword evidence="4" id="KW-1133">Transmembrane helix</keyword>
<evidence type="ECO:0000313" key="8">
    <source>
        <dbReference type="EMBL" id="VYT78844.1"/>
    </source>
</evidence>
<dbReference type="PRINTS" id="PR00169">
    <property type="entry name" value="KCHANNEL"/>
</dbReference>
<organism evidence="8">
    <name type="scientific">Eubacterium limosum</name>
    <dbReference type="NCBI Taxonomy" id="1736"/>
    <lineage>
        <taxon>Bacteria</taxon>
        <taxon>Bacillati</taxon>
        <taxon>Bacillota</taxon>
        <taxon>Clostridia</taxon>
        <taxon>Eubacteriales</taxon>
        <taxon>Eubacteriaceae</taxon>
        <taxon>Eubacterium</taxon>
    </lineage>
</organism>
<accession>A0A6N2ZHG1</accession>
<dbReference type="PANTHER" id="PTHR11537">
    <property type="entry name" value="VOLTAGE-GATED POTASSIUM CHANNEL"/>
    <property type="match status" value="1"/>
</dbReference>
<dbReference type="GO" id="GO:0005249">
    <property type="term" value="F:voltage-gated potassium channel activity"/>
    <property type="evidence" value="ECO:0007669"/>
    <property type="project" value="InterPro"/>
</dbReference>
<evidence type="ECO:0000256" key="7">
    <source>
        <dbReference type="ARBA" id="ARBA00023303"/>
    </source>
</evidence>
<gene>
    <name evidence="8" type="primary">kcsA</name>
    <name evidence="8" type="ORF">ELLFYP34_01922</name>
</gene>
<reference evidence="8" key="1">
    <citation type="submission" date="2019-11" db="EMBL/GenBank/DDBJ databases">
        <authorList>
            <person name="Feng L."/>
        </authorList>
    </citation>
    <scope>NUCLEOTIDE SEQUENCE</scope>
    <source>
        <strain evidence="8">ElimosumLFYP34</strain>
    </source>
</reference>
<evidence type="ECO:0000256" key="2">
    <source>
        <dbReference type="ARBA" id="ARBA00022448"/>
    </source>
</evidence>
<dbReference type="GO" id="GO:0001508">
    <property type="term" value="P:action potential"/>
    <property type="evidence" value="ECO:0007669"/>
    <property type="project" value="TreeGrafter"/>
</dbReference>
<dbReference type="EMBL" id="CACRTR010000003">
    <property type="protein sequence ID" value="VYT78844.1"/>
    <property type="molecule type" value="Genomic_DNA"/>
</dbReference>
<dbReference type="Gene3D" id="1.20.120.350">
    <property type="entry name" value="Voltage-gated potassium channels. Chain C"/>
    <property type="match status" value="1"/>
</dbReference>
<protein>
    <submittedName>
        <fullName evidence="8">pH-gated potassium channel KcsA</fullName>
    </submittedName>
</protein>
<evidence type="ECO:0000256" key="5">
    <source>
        <dbReference type="ARBA" id="ARBA00023065"/>
    </source>
</evidence>
<evidence type="ECO:0000256" key="3">
    <source>
        <dbReference type="ARBA" id="ARBA00022692"/>
    </source>
</evidence>
<keyword evidence="2" id="KW-0813">Transport</keyword>
<name>A0A6N2ZHG1_EUBLI</name>
<comment type="subcellular location">
    <subcellularLocation>
        <location evidence="1">Membrane</location>
        <topology evidence="1">Multi-pass membrane protein</topology>
    </subcellularLocation>
</comment>